<protein>
    <recommendedName>
        <fullName evidence="4 11">Diacylglycerol O-acyltransferase</fullName>
        <ecNumber evidence="4 11">2.3.1.20</ecNumber>
    </recommendedName>
</protein>
<dbReference type="PANTHER" id="PTHR31650">
    <property type="entry name" value="O-ACYLTRANSFERASE (WSD1-LIKE) FAMILY PROTEIN"/>
    <property type="match status" value="1"/>
</dbReference>
<feature type="domain" description="O-acyltransferase WSD1 C-terminal" evidence="13">
    <location>
        <begin position="312"/>
        <end position="462"/>
    </location>
</feature>
<comment type="catalytic activity">
    <reaction evidence="10 11">
        <text>an acyl-CoA + a 1,2-diacyl-sn-glycerol = a triacyl-sn-glycerol + CoA</text>
        <dbReference type="Rhea" id="RHEA:10868"/>
        <dbReference type="ChEBI" id="CHEBI:17815"/>
        <dbReference type="ChEBI" id="CHEBI:57287"/>
        <dbReference type="ChEBI" id="CHEBI:58342"/>
        <dbReference type="ChEBI" id="CHEBI:64615"/>
        <dbReference type="EC" id="2.3.1.20"/>
    </reaction>
</comment>
<dbReference type="InterPro" id="IPR014292">
    <property type="entry name" value="Acyl_transf_WS/DGAT"/>
</dbReference>
<keyword evidence="6 11" id="KW-0808">Transferase</keyword>
<keyword evidence="7 11" id="KW-0319">Glycerol metabolism</keyword>
<comment type="similarity">
    <text evidence="3 11">Belongs to the long-chain O-acyltransferase family.</text>
</comment>
<keyword evidence="15" id="KW-1185">Reference proteome</keyword>
<dbReference type="RefSeq" id="WP_353866374.1">
    <property type="nucleotide sequence ID" value="NZ_CP088295.1"/>
</dbReference>
<proteinExistence type="inferred from homology"/>
<dbReference type="InterPro" id="IPR009721">
    <property type="entry name" value="O-acyltransferase_WSD1_C"/>
</dbReference>
<evidence type="ECO:0000256" key="9">
    <source>
        <dbReference type="ARBA" id="ARBA00023315"/>
    </source>
</evidence>
<evidence type="ECO:0000256" key="6">
    <source>
        <dbReference type="ARBA" id="ARBA00022679"/>
    </source>
</evidence>
<evidence type="ECO:0000256" key="7">
    <source>
        <dbReference type="ARBA" id="ARBA00022798"/>
    </source>
</evidence>
<organism evidence="14 15">
    <name type="scientific">Svornostia abyssi</name>
    <dbReference type="NCBI Taxonomy" id="2898438"/>
    <lineage>
        <taxon>Bacteria</taxon>
        <taxon>Bacillati</taxon>
        <taxon>Actinomycetota</taxon>
        <taxon>Thermoleophilia</taxon>
        <taxon>Solirubrobacterales</taxon>
        <taxon>Baekduiaceae</taxon>
        <taxon>Svornostia</taxon>
    </lineage>
</organism>
<dbReference type="EC" id="2.3.1.20" evidence="4 11"/>
<dbReference type="Pfam" id="PF03007">
    <property type="entry name" value="WS_DGAT_cat"/>
    <property type="match status" value="1"/>
</dbReference>
<keyword evidence="5 11" id="KW-0444">Lipid biosynthesis</keyword>
<evidence type="ECO:0000256" key="1">
    <source>
        <dbReference type="ARBA" id="ARBA00004771"/>
    </source>
</evidence>
<evidence type="ECO:0000256" key="3">
    <source>
        <dbReference type="ARBA" id="ARBA00009587"/>
    </source>
</evidence>
<evidence type="ECO:0000259" key="13">
    <source>
        <dbReference type="Pfam" id="PF06974"/>
    </source>
</evidence>
<evidence type="ECO:0000256" key="5">
    <source>
        <dbReference type="ARBA" id="ARBA00022516"/>
    </source>
</evidence>
<comment type="pathway">
    <text evidence="2">Lipid metabolism.</text>
</comment>
<gene>
    <name evidence="14" type="ORF">LRS13_10585</name>
</gene>
<keyword evidence="8 11" id="KW-0443">Lipid metabolism</keyword>
<dbReference type="Gene3D" id="3.30.559.10">
    <property type="entry name" value="Chloramphenicol acetyltransferase-like domain"/>
    <property type="match status" value="1"/>
</dbReference>
<sequence>MEQLTSLDAQFLAIEDGRVHGHICGLLVFEPGSALTRHRLCESVAAWTEQAPVLRRRVATAPLHLAHPFWEDGGAPDLAAHVHTLTLPQPGGPRELADEVARIHGRALDRTRPLWDMHLIDGLEGDGQALLIKAHHATMDGVAGLAMLLALDDADGGDPATGATPSRTQTRWARTAVQAGTQPLRAARVLPRVLPHLDHMPMTRCIPGAGAVAAVSRRAGRRRAETGMPPSPRTSLNSRLSSDRSIAFGTLPLEAVHAARAASAATVNDVVVSLVAGALRRWLRRRGELPATPLIAMVPVSLRPAATARPAGNAVTSMLVAIPTDEPHPVVRLERASRALRTAKARSRRLPATLLDDANTLIPPAAFGVVSRAVAQLAASERVAPPCNLVISNLPGPAQVITCAGAPVRALYPVSAIADGVGLNITVVSYAGRLHVGVVSDQAQMPDPEELAYDLESALVELAAGAVV</sequence>
<evidence type="ECO:0000256" key="10">
    <source>
        <dbReference type="ARBA" id="ARBA00048109"/>
    </source>
</evidence>
<name>A0ABY5PMT1_9ACTN</name>
<evidence type="ECO:0000256" key="11">
    <source>
        <dbReference type="RuleBase" id="RU361241"/>
    </source>
</evidence>
<accession>A0ABY5PMT1</accession>
<dbReference type="InterPro" id="IPR004255">
    <property type="entry name" value="O-acyltransferase_WSD1_N"/>
</dbReference>
<evidence type="ECO:0000259" key="12">
    <source>
        <dbReference type="Pfam" id="PF03007"/>
    </source>
</evidence>
<dbReference type="PANTHER" id="PTHR31650:SF1">
    <property type="entry name" value="WAX ESTER SYNTHASE_DIACYLGLYCEROL ACYLTRANSFERASE 4-RELATED"/>
    <property type="match status" value="1"/>
</dbReference>
<dbReference type="InterPro" id="IPR045034">
    <property type="entry name" value="O-acyltransferase_WSD1-like"/>
</dbReference>
<keyword evidence="9 11" id="KW-0012">Acyltransferase</keyword>
<dbReference type="NCBIfam" id="TIGR02946">
    <property type="entry name" value="acyl_WS_DGAT"/>
    <property type="match status" value="1"/>
</dbReference>
<evidence type="ECO:0000256" key="8">
    <source>
        <dbReference type="ARBA" id="ARBA00023098"/>
    </source>
</evidence>
<dbReference type="EMBL" id="CP088295">
    <property type="protein sequence ID" value="UUY05936.1"/>
    <property type="molecule type" value="Genomic_DNA"/>
</dbReference>
<reference evidence="15" key="1">
    <citation type="submission" date="2021-11" db="EMBL/GenBank/DDBJ databases">
        <title>Cultivation dependent microbiological survey of springs from the worlds oldest radium mine currently devoted to the extraction of radon-saturated water.</title>
        <authorList>
            <person name="Kapinusova G."/>
            <person name="Smrhova T."/>
            <person name="Strejcek M."/>
            <person name="Suman J."/>
            <person name="Jani K."/>
            <person name="Pajer P."/>
            <person name="Uhlik O."/>
        </authorList>
    </citation>
    <scope>NUCLEOTIDE SEQUENCE [LARGE SCALE GENOMIC DNA]</scope>
    <source>
        <strain evidence="15">J379</strain>
    </source>
</reference>
<dbReference type="Pfam" id="PF06974">
    <property type="entry name" value="WS_DGAT_C"/>
    <property type="match status" value="1"/>
</dbReference>
<feature type="domain" description="O-acyltransferase WSD1-like N-terminal" evidence="12">
    <location>
        <begin position="4"/>
        <end position="271"/>
    </location>
</feature>
<evidence type="ECO:0000256" key="4">
    <source>
        <dbReference type="ARBA" id="ARBA00013244"/>
    </source>
</evidence>
<comment type="pathway">
    <text evidence="1 11">Glycerolipid metabolism; triacylglycerol biosynthesis.</text>
</comment>
<evidence type="ECO:0000313" key="14">
    <source>
        <dbReference type="EMBL" id="UUY05936.1"/>
    </source>
</evidence>
<dbReference type="Proteomes" id="UP001058860">
    <property type="component" value="Chromosome"/>
</dbReference>
<evidence type="ECO:0000256" key="2">
    <source>
        <dbReference type="ARBA" id="ARBA00005189"/>
    </source>
</evidence>
<dbReference type="InterPro" id="IPR023213">
    <property type="entry name" value="CAT-like_dom_sf"/>
</dbReference>
<evidence type="ECO:0000313" key="15">
    <source>
        <dbReference type="Proteomes" id="UP001058860"/>
    </source>
</evidence>
<dbReference type="SUPFAM" id="SSF52777">
    <property type="entry name" value="CoA-dependent acyltransferases"/>
    <property type="match status" value="2"/>
</dbReference>